<evidence type="ECO:0000313" key="1">
    <source>
        <dbReference type="EMBL" id="MPC17178.1"/>
    </source>
</evidence>
<protein>
    <submittedName>
        <fullName evidence="1">Uncharacterized protein</fullName>
    </submittedName>
</protein>
<dbReference type="Proteomes" id="UP000324222">
    <property type="component" value="Unassembled WGS sequence"/>
</dbReference>
<sequence length="339" mass="37661">MQTTTSYPRLPTQRQIKEDEGHFGAILVNYRQIEEIPSTLSAGRLQMRHAKNGTPTNRPAMELSGAQFEIVSGPQFENATEALALKVERRRARWDPEELAMMANYEAKNPGATNINQKILEHVLPHCTVEGIKGAHREEFYKVPVHLVATLSSPLSVLDLRGPHSPNITFNNDCSFDIRTSQNASIDALVVKAKRVGLELGHSKCVTFNITGNRKWKRWLADPSIFHAGDSRLRALKPGEMLQIPQPRGHRWLGVLQFLMKVPALKRGALERLAKSSDARVVGIAEAMLLPPSPSAKELRDNAMNSNKAVLYVSEDGQGLLGCDCSLPTHEWVMMGHSL</sequence>
<comment type="caution">
    <text evidence="1">The sequence shown here is derived from an EMBL/GenBank/DDBJ whole genome shotgun (WGS) entry which is preliminary data.</text>
</comment>
<proteinExistence type="predicted"/>
<reference evidence="1 2" key="1">
    <citation type="submission" date="2019-05" db="EMBL/GenBank/DDBJ databases">
        <title>Another draft genome of Portunus trituberculatus and its Hox gene families provides insights of decapod evolution.</title>
        <authorList>
            <person name="Jeong J.-H."/>
            <person name="Song I."/>
            <person name="Kim S."/>
            <person name="Choi T."/>
            <person name="Kim D."/>
            <person name="Ryu S."/>
            <person name="Kim W."/>
        </authorList>
    </citation>
    <scope>NUCLEOTIDE SEQUENCE [LARGE SCALE GENOMIC DNA]</scope>
    <source>
        <tissue evidence="1">Muscle</tissue>
    </source>
</reference>
<dbReference type="EMBL" id="VSRR010000565">
    <property type="protein sequence ID" value="MPC17178.1"/>
    <property type="molecule type" value="Genomic_DNA"/>
</dbReference>
<keyword evidence="2" id="KW-1185">Reference proteome</keyword>
<dbReference type="AlphaFoldDB" id="A0A5B7D7A1"/>
<accession>A0A5B7D7A1</accession>
<evidence type="ECO:0000313" key="2">
    <source>
        <dbReference type="Proteomes" id="UP000324222"/>
    </source>
</evidence>
<gene>
    <name evidence="1" type="ORF">E2C01_010024</name>
</gene>
<organism evidence="1 2">
    <name type="scientific">Portunus trituberculatus</name>
    <name type="common">Swimming crab</name>
    <name type="synonym">Neptunus trituberculatus</name>
    <dbReference type="NCBI Taxonomy" id="210409"/>
    <lineage>
        <taxon>Eukaryota</taxon>
        <taxon>Metazoa</taxon>
        <taxon>Ecdysozoa</taxon>
        <taxon>Arthropoda</taxon>
        <taxon>Crustacea</taxon>
        <taxon>Multicrustacea</taxon>
        <taxon>Malacostraca</taxon>
        <taxon>Eumalacostraca</taxon>
        <taxon>Eucarida</taxon>
        <taxon>Decapoda</taxon>
        <taxon>Pleocyemata</taxon>
        <taxon>Brachyura</taxon>
        <taxon>Eubrachyura</taxon>
        <taxon>Portunoidea</taxon>
        <taxon>Portunidae</taxon>
        <taxon>Portuninae</taxon>
        <taxon>Portunus</taxon>
    </lineage>
</organism>
<name>A0A5B7D7A1_PORTR</name>